<dbReference type="Proteomes" id="UP000017700">
    <property type="component" value="Chromosome"/>
</dbReference>
<dbReference type="RefSeq" id="WP_021013460.1">
    <property type="nucleotide sequence ID" value="NZ_CP025084.1"/>
</dbReference>
<dbReference type="Pfam" id="PF12146">
    <property type="entry name" value="Hydrolase_4"/>
    <property type="match status" value="1"/>
</dbReference>
<evidence type="ECO:0000313" key="5">
    <source>
        <dbReference type="Proteomes" id="UP000233778"/>
    </source>
</evidence>
<reference evidence="2 5" key="3">
    <citation type="submission" date="2017-11" db="EMBL/GenBank/DDBJ databases">
        <title>Complete genome sequence of Serratia sp. ATCC 39006 LacA.</title>
        <authorList>
            <person name="Hampton H.G."/>
            <person name="Jackson S.A."/>
            <person name="Jauregui R."/>
            <person name="Poulter G.T.M."/>
            <person name="Salmond G.P.C."/>
            <person name="Fineran P.C."/>
        </authorList>
    </citation>
    <scope>NUCLEOTIDE SEQUENCE [LARGE SCALE GENOMIC DNA]</scope>
    <source>
        <strain evidence="2 5">ATCC 39006</strain>
    </source>
</reference>
<dbReference type="EMBL" id="CP025084">
    <property type="protein sequence ID" value="AUH03395.1"/>
    <property type="molecule type" value="Genomic_DNA"/>
</dbReference>
<dbReference type="Gene3D" id="3.40.50.1820">
    <property type="entry name" value="alpha/beta hydrolase"/>
    <property type="match status" value="1"/>
</dbReference>
<organism evidence="3 4">
    <name type="scientific">Serratia sp. (strain ATCC 39006)</name>
    <name type="common">Prodigiosinella confusarubida</name>
    <dbReference type="NCBI Taxonomy" id="104623"/>
    <lineage>
        <taxon>Bacteria</taxon>
        <taxon>Pseudomonadati</taxon>
        <taxon>Pseudomonadota</taxon>
        <taxon>Gammaproteobacteria</taxon>
        <taxon>Enterobacterales</taxon>
        <taxon>Pectobacteriaceae</taxon>
        <taxon>Prodigiosinella</taxon>
    </lineage>
</organism>
<dbReference type="GO" id="GO:0004622">
    <property type="term" value="F:phosphatidylcholine lysophospholipase activity"/>
    <property type="evidence" value="ECO:0007669"/>
    <property type="project" value="UniProtKB-EC"/>
</dbReference>
<dbReference type="InterPro" id="IPR051044">
    <property type="entry name" value="MAG_DAG_Lipase"/>
</dbReference>
<protein>
    <submittedName>
        <fullName evidence="3">Lysophospholipase</fullName>
        <ecNumber evidence="3">3.1.1.5</ecNumber>
    </submittedName>
</protein>
<evidence type="ECO:0000313" key="3">
    <source>
        <dbReference type="EMBL" id="AUH03395.1"/>
    </source>
</evidence>
<dbReference type="EC" id="3.1.1.5" evidence="3"/>
<evidence type="ECO:0000259" key="1">
    <source>
        <dbReference type="Pfam" id="PF12146"/>
    </source>
</evidence>
<dbReference type="KEGG" id="sera:Ser39006_004145"/>
<reference evidence="3" key="2">
    <citation type="submission" date="2013-09" db="EMBL/GenBank/DDBJ databases">
        <authorList>
            <person name="Wang G."/>
            <person name="Yang Y."/>
            <person name="Su Y."/>
        </authorList>
    </citation>
    <scope>NUCLEOTIDE SEQUENCE</scope>
    <source>
        <strain evidence="3">ATCC 39006</strain>
    </source>
</reference>
<sequence>MSQYLDRLLKREAQFAAFATGPLLDFWRQREEGEFIGVDNVPIRFVRFTSAAHQQLVVIFSGRTESYIKYNEVAYDLFQCGYDVMMMDHRGQGRSGRLLKDRHRGHVLRFGDYVDDVATFWQQQIASGRYVRRFALSHSMGGTILSQFLARQPQAFDAAVLCAPMCGIHLPVPHWLAWRFLNWGERHPAVRDYYAIGTRQWQALPFLVNILTHSYERYQRSVRFYADDPDLRVGGPTYHWVREALMAGEQLLSQAVDITTPLLLLQAEEDRVVDNHSQDVFCQALAEAGHPSAGSAPRVINGARHEILFEKDTMRAEAFRLIFEYFEYYR</sequence>
<dbReference type="InterPro" id="IPR022742">
    <property type="entry name" value="Hydrolase_4"/>
</dbReference>
<dbReference type="OrthoDB" id="9788260at2"/>
<evidence type="ECO:0000313" key="4">
    <source>
        <dbReference type="Proteomes" id="UP000017700"/>
    </source>
</evidence>
<name>A0A2I5T3E2_SERS3</name>
<accession>A0A2I5T3E2</accession>
<dbReference type="NCBIfam" id="NF008019">
    <property type="entry name" value="PRK10749.1"/>
    <property type="match status" value="1"/>
</dbReference>
<proteinExistence type="predicted"/>
<keyword evidence="3" id="KW-0378">Hydrolase</keyword>
<reference evidence="3 4" key="1">
    <citation type="journal article" date="2013" name="Genome Announc.">
        <title>Draft genome sequence of Serratia sp. strain ATCC 39006, a model bacterium for analysis of the biosynthesis and regulation of prodigiosin, a carbapenem, and gas vesicles.</title>
        <authorList>
            <person name="Fineran P.C."/>
            <person name="Iglesias Cans M.C."/>
            <person name="Ramsay J.P."/>
            <person name="Wilf N.M."/>
            <person name="Cossyleon D."/>
            <person name="McNeil M.B."/>
            <person name="Williamson N.R."/>
            <person name="Monson R.E."/>
            <person name="Becher S.A."/>
            <person name="Stanton J.A."/>
            <person name="Brugger K."/>
            <person name="Brown S.D."/>
            <person name="Salmond G.P."/>
        </authorList>
    </citation>
    <scope>NUCLEOTIDE SEQUENCE [LARGE SCALE GENOMIC DNA]</scope>
    <source>
        <strain evidence="3">ATCC 39006</strain>
        <strain evidence="4">ATCC 39006 / SC 11482</strain>
    </source>
</reference>
<reference evidence="3" key="4">
    <citation type="submission" date="2017-11" db="EMBL/GenBank/DDBJ databases">
        <title>Complete genome sequence of Serratia sp. ATCC 39006.</title>
        <authorList>
            <person name="Hampton H.G."/>
            <person name="Jackson S.A."/>
            <person name="Jauregui R."/>
            <person name="Poulter G.T.M."/>
            <person name="Salmond G.P.C."/>
            <person name="Fineran P.C."/>
        </authorList>
    </citation>
    <scope>NUCLEOTIDE SEQUENCE</scope>
    <source>
        <strain evidence="3">ATCC 39006</strain>
    </source>
</reference>
<dbReference type="PANTHER" id="PTHR11614">
    <property type="entry name" value="PHOSPHOLIPASE-RELATED"/>
    <property type="match status" value="1"/>
</dbReference>
<dbReference type="InterPro" id="IPR029058">
    <property type="entry name" value="AB_hydrolase_fold"/>
</dbReference>
<feature type="domain" description="Serine aminopeptidase S33" evidence="1">
    <location>
        <begin position="53"/>
        <end position="312"/>
    </location>
</feature>
<evidence type="ECO:0000313" key="2">
    <source>
        <dbReference type="EMBL" id="AUG99079.1"/>
    </source>
</evidence>
<dbReference type="EMBL" id="CP025085">
    <property type="protein sequence ID" value="AUG99079.1"/>
    <property type="molecule type" value="Genomic_DNA"/>
</dbReference>
<dbReference type="AlphaFoldDB" id="A0A2I5T3E2"/>
<dbReference type="Proteomes" id="UP000233778">
    <property type="component" value="Chromosome"/>
</dbReference>
<gene>
    <name evidence="2" type="ORF">CWC46_04145</name>
    <name evidence="3" type="ORF">Ser39006_004145</name>
</gene>
<dbReference type="KEGG" id="serq:CWC46_04145"/>
<dbReference type="STRING" id="104623.Ser39006_00183"/>
<dbReference type="SUPFAM" id="SSF53474">
    <property type="entry name" value="alpha/beta-Hydrolases"/>
    <property type="match status" value="1"/>
</dbReference>
<keyword evidence="4" id="KW-1185">Reference proteome</keyword>